<proteinExistence type="predicted"/>
<keyword evidence="2" id="KW-1185">Reference proteome</keyword>
<reference evidence="1 2" key="1">
    <citation type="submission" date="2018-10" db="EMBL/GenBank/DDBJ databases">
        <title>Draft genome sequence of Bacillus salarius IM0101, isolated from a hypersaline soil in Inner Mongolia, China.</title>
        <authorList>
            <person name="Yamprayoonswat W."/>
            <person name="Boonvisut S."/>
            <person name="Jumpathong W."/>
            <person name="Sittihan S."/>
            <person name="Ruangsuj P."/>
            <person name="Wanthongcharoen S."/>
            <person name="Thongpramul N."/>
            <person name="Pimmason S."/>
            <person name="Yu B."/>
            <person name="Yasawong M."/>
        </authorList>
    </citation>
    <scope>NUCLEOTIDE SEQUENCE [LARGE SCALE GENOMIC DNA]</scope>
    <source>
        <strain evidence="1 2">IM0101</strain>
    </source>
</reference>
<dbReference type="RefSeq" id="WP_125562181.1">
    <property type="nucleotide sequence ID" value="NZ_RBVX01000058.1"/>
</dbReference>
<comment type="caution">
    <text evidence="1">The sequence shown here is derived from an EMBL/GenBank/DDBJ whole genome shotgun (WGS) entry which is preliminary data.</text>
</comment>
<evidence type="ECO:0008006" key="3">
    <source>
        <dbReference type="Google" id="ProtNLM"/>
    </source>
</evidence>
<name>A0A428MU22_9BACI</name>
<dbReference type="OrthoDB" id="2380109at2"/>
<sequence length="322" mass="38073">MSLNQTAELFPYYDAYESQEVLHQHLYQHYLLRGASKQEALTWSYRNAPVFHYEWFIGRTYWNEAIHASMITKPLLLFYGLTHLLKGITLLEDPYYPATVEVLSHGVTTRKRKKKGYTFLDDEIKIQKKGFYPHFSKHLFHMKHSIGFKWKMKHLLMKWNSIFLLYLQINGDNALPCVQWTHSMIKIDNLPTTNHDKTQSIKKQLQELHINPMEVKQQTASSITFNIENCPENLEQFFLKKGDKLYFPPFPSSFSLLPTLSAHYLVLYNLSMISRYEGEWWGELMTQHVTSDYAFIKRYLSFSIHDVPALFQPFFIPAKSLQ</sequence>
<dbReference type="InterPro" id="IPR026988">
    <property type="entry name" value="YaaC-like"/>
</dbReference>
<evidence type="ECO:0000313" key="2">
    <source>
        <dbReference type="Proteomes" id="UP000275076"/>
    </source>
</evidence>
<dbReference type="EMBL" id="RBVX01000058">
    <property type="protein sequence ID" value="RSL29629.1"/>
    <property type="molecule type" value="Genomic_DNA"/>
</dbReference>
<protein>
    <recommendedName>
        <fullName evidence="3">YaaC-like Protein</fullName>
    </recommendedName>
</protein>
<dbReference type="Pfam" id="PF14175">
    <property type="entry name" value="YaaC"/>
    <property type="match status" value="1"/>
</dbReference>
<evidence type="ECO:0000313" key="1">
    <source>
        <dbReference type="EMBL" id="RSL29629.1"/>
    </source>
</evidence>
<organism evidence="1 2">
    <name type="scientific">Salibacterium salarium</name>
    <dbReference type="NCBI Taxonomy" id="284579"/>
    <lineage>
        <taxon>Bacteria</taxon>
        <taxon>Bacillati</taxon>
        <taxon>Bacillota</taxon>
        <taxon>Bacilli</taxon>
        <taxon>Bacillales</taxon>
        <taxon>Bacillaceae</taxon>
    </lineage>
</organism>
<dbReference type="Proteomes" id="UP000275076">
    <property type="component" value="Unassembled WGS sequence"/>
</dbReference>
<gene>
    <name evidence="1" type="ORF">D7Z54_30265</name>
</gene>
<accession>A0A428MU22</accession>
<dbReference type="AlphaFoldDB" id="A0A428MU22"/>